<evidence type="ECO:0000313" key="2">
    <source>
        <dbReference type="Proteomes" id="UP000001422"/>
    </source>
</evidence>
<dbReference type="STRING" id="84588.SYNW0564"/>
<dbReference type="eggNOG" id="COG1555">
    <property type="taxonomic scope" value="Bacteria"/>
</dbReference>
<dbReference type="HOGENOM" id="CLU_120519_0_0_3"/>
<gene>
    <name evidence="1" type="ordered locus">SYNW0564</name>
</gene>
<dbReference type="SUPFAM" id="SSF47781">
    <property type="entry name" value="RuvA domain 2-like"/>
    <property type="match status" value="1"/>
</dbReference>
<proteinExistence type="predicted"/>
<dbReference type="RefSeq" id="WP_011127433.1">
    <property type="nucleotide sequence ID" value="NC_005070.1"/>
</dbReference>
<dbReference type="EMBL" id="BX569690">
    <property type="protein sequence ID" value="CAE07079.1"/>
    <property type="molecule type" value="Genomic_DNA"/>
</dbReference>
<sequence length="184" mass="20694">MPRRHWLDPLARRVLQAAGQLPTSPAATSPPPAPPAWTMEVNRASREQWLQLPGCSDDTADLLLRLQQGGVQFSSVEELFRLLELPEQQRRSWEPHLIVHWHGDAPPQPAAAPLDLNNASADELEQLYWPEQRLQGLLRERRRGGFRDLADLQERLCLPASAIEALIGRVCFEAKRAGPSLPLN</sequence>
<keyword evidence="2" id="KW-1185">Reference proteome</keyword>
<dbReference type="Proteomes" id="UP000001422">
    <property type="component" value="Chromosome"/>
</dbReference>
<organism evidence="1 2">
    <name type="scientific">Parasynechococcus marenigrum (strain WH8102)</name>
    <dbReference type="NCBI Taxonomy" id="84588"/>
    <lineage>
        <taxon>Bacteria</taxon>
        <taxon>Bacillati</taxon>
        <taxon>Cyanobacteriota</taxon>
        <taxon>Cyanophyceae</taxon>
        <taxon>Synechococcales</taxon>
        <taxon>Prochlorococcaceae</taxon>
        <taxon>Parasynechococcus</taxon>
        <taxon>Parasynechococcus marenigrum</taxon>
    </lineage>
</organism>
<accession>Q7U8P9</accession>
<dbReference type="AlphaFoldDB" id="Q7U8P9"/>
<evidence type="ECO:0000313" key="1">
    <source>
        <dbReference type="EMBL" id="CAE07079.1"/>
    </source>
</evidence>
<name>Q7U8P9_PARMW</name>
<dbReference type="KEGG" id="syw:SYNW0564"/>
<dbReference type="SUPFAM" id="SSF81585">
    <property type="entry name" value="PsbU/PolX domain-like"/>
    <property type="match status" value="1"/>
</dbReference>
<evidence type="ECO:0008006" key="3">
    <source>
        <dbReference type="Google" id="ProtNLM"/>
    </source>
</evidence>
<reference evidence="1 2" key="1">
    <citation type="journal article" date="2003" name="Nature">
        <title>The genome of a motile marine Synechococcus.</title>
        <authorList>
            <person name="Palenik B."/>
            <person name="Brahamsha B."/>
            <person name="Larimer F."/>
            <person name="Land M."/>
            <person name="Hauser L."/>
            <person name="Chain P."/>
            <person name="Lamerdin J."/>
            <person name="Regala W."/>
            <person name="Allen E.A."/>
            <person name="McCarren J."/>
            <person name="Paulsen I."/>
            <person name="Dufresne A."/>
            <person name="Partensky F."/>
            <person name="Webb E."/>
            <person name="Waterbury J."/>
        </authorList>
    </citation>
    <scope>NUCLEOTIDE SEQUENCE [LARGE SCALE GENOMIC DNA]</scope>
    <source>
        <strain evidence="1 2">WH8102</strain>
    </source>
</reference>
<dbReference type="InterPro" id="IPR010994">
    <property type="entry name" value="RuvA_2-like"/>
</dbReference>
<protein>
    <recommendedName>
        <fullName evidence="3">Helix-hairpin-helix motif family protein</fullName>
    </recommendedName>
</protein>